<dbReference type="PANTHER" id="PTHR31286:SF105">
    <property type="entry name" value="DUF4283 DOMAIN-CONTAINING PROTEIN"/>
    <property type="match status" value="1"/>
</dbReference>
<evidence type="ECO:0000313" key="4">
    <source>
        <dbReference type="Proteomes" id="UP000824890"/>
    </source>
</evidence>
<feature type="domain" description="Zinc knuckle CX2CX4HX4C" evidence="2">
    <location>
        <begin position="56"/>
        <end position="89"/>
    </location>
</feature>
<reference evidence="3 4" key="1">
    <citation type="submission" date="2021-05" db="EMBL/GenBank/DDBJ databases">
        <title>Genome Assembly of Synthetic Allotetraploid Brassica napus Reveals Homoeologous Exchanges between Subgenomes.</title>
        <authorList>
            <person name="Davis J.T."/>
        </authorList>
    </citation>
    <scope>NUCLEOTIDE SEQUENCE [LARGE SCALE GENOMIC DNA]</scope>
    <source>
        <strain evidence="4">cv. Da-Ae</strain>
        <tissue evidence="3">Seedling</tissue>
    </source>
</reference>
<evidence type="ECO:0000256" key="1">
    <source>
        <dbReference type="SAM" id="MobiDB-lite"/>
    </source>
</evidence>
<dbReference type="PANTHER" id="PTHR31286">
    <property type="entry name" value="GLYCINE-RICH CELL WALL STRUCTURAL PROTEIN 1.8-LIKE"/>
    <property type="match status" value="1"/>
</dbReference>
<comment type="caution">
    <text evidence="3">The sequence shown here is derived from an EMBL/GenBank/DDBJ whole genome shotgun (WGS) entry which is preliminary data.</text>
</comment>
<sequence>MKVPLQYCAEPTFESIGGAIGNVVEVDLDYGRIKVVVDGAQCLCFETSVDSRGGEFYGGGEEMIALRYEKLVGYCSMCFSLCHDMTKCSLNKESPKKKIEVREARTERGRENRRPSTDGSRFRGEDLDSRHRRPRHELTRNSIQDGRCRSSGFQGVRRERSRKDHFPYQER</sequence>
<protein>
    <recommendedName>
        <fullName evidence="2">Zinc knuckle CX2CX4HX4C domain-containing protein</fullName>
    </recommendedName>
</protein>
<feature type="region of interest" description="Disordered" evidence="1">
    <location>
        <begin position="94"/>
        <end position="171"/>
    </location>
</feature>
<feature type="non-terminal residue" evidence="3">
    <location>
        <position position="171"/>
    </location>
</feature>
<dbReference type="EMBL" id="JAGKQM010000018">
    <property type="protein sequence ID" value="KAH0862576.1"/>
    <property type="molecule type" value="Genomic_DNA"/>
</dbReference>
<evidence type="ECO:0000259" key="2">
    <source>
        <dbReference type="Pfam" id="PF14392"/>
    </source>
</evidence>
<gene>
    <name evidence="3" type="ORF">HID58_079787</name>
</gene>
<dbReference type="InterPro" id="IPR025836">
    <property type="entry name" value="Zn_knuckle_CX2CX4HX4C"/>
</dbReference>
<proteinExistence type="predicted"/>
<name>A0ABQ7Y322_BRANA</name>
<dbReference type="Proteomes" id="UP000824890">
    <property type="component" value="Unassembled WGS sequence"/>
</dbReference>
<organism evidence="3 4">
    <name type="scientific">Brassica napus</name>
    <name type="common">Rape</name>
    <dbReference type="NCBI Taxonomy" id="3708"/>
    <lineage>
        <taxon>Eukaryota</taxon>
        <taxon>Viridiplantae</taxon>
        <taxon>Streptophyta</taxon>
        <taxon>Embryophyta</taxon>
        <taxon>Tracheophyta</taxon>
        <taxon>Spermatophyta</taxon>
        <taxon>Magnoliopsida</taxon>
        <taxon>eudicotyledons</taxon>
        <taxon>Gunneridae</taxon>
        <taxon>Pentapetalae</taxon>
        <taxon>rosids</taxon>
        <taxon>malvids</taxon>
        <taxon>Brassicales</taxon>
        <taxon>Brassicaceae</taxon>
        <taxon>Brassiceae</taxon>
        <taxon>Brassica</taxon>
    </lineage>
</organism>
<accession>A0ABQ7Y322</accession>
<feature type="compositionally biased region" description="Basic and acidic residues" evidence="1">
    <location>
        <begin position="156"/>
        <end position="171"/>
    </location>
</feature>
<dbReference type="Pfam" id="PF14392">
    <property type="entry name" value="zf-CCHC_4"/>
    <property type="match status" value="1"/>
</dbReference>
<dbReference type="InterPro" id="IPR040256">
    <property type="entry name" value="At4g02000-like"/>
</dbReference>
<evidence type="ECO:0000313" key="3">
    <source>
        <dbReference type="EMBL" id="KAH0862576.1"/>
    </source>
</evidence>
<keyword evidence="4" id="KW-1185">Reference proteome</keyword>
<feature type="compositionally biased region" description="Basic and acidic residues" evidence="1">
    <location>
        <begin position="94"/>
        <end position="129"/>
    </location>
</feature>